<proteinExistence type="predicted"/>
<organism evidence="1">
    <name type="scientific">Anguilla anguilla</name>
    <name type="common">European freshwater eel</name>
    <name type="synonym">Muraena anguilla</name>
    <dbReference type="NCBI Taxonomy" id="7936"/>
    <lineage>
        <taxon>Eukaryota</taxon>
        <taxon>Metazoa</taxon>
        <taxon>Chordata</taxon>
        <taxon>Craniata</taxon>
        <taxon>Vertebrata</taxon>
        <taxon>Euteleostomi</taxon>
        <taxon>Actinopterygii</taxon>
        <taxon>Neopterygii</taxon>
        <taxon>Teleostei</taxon>
        <taxon>Anguilliformes</taxon>
        <taxon>Anguillidae</taxon>
        <taxon>Anguilla</taxon>
    </lineage>
</organism>
<evidence type="ECO:0000313" key="1">
    <source>
        <dbReference type="EMBL" id="JAH25103.1"/>
    </source>
</evidence>
<protein>
    <submittedName>
        <fullName evidence="1">Uncharacterized protein</fullName>
    </submittedName>
</protein>
<name>A0A0E9R9S8_ANGAN</name>
<reference evidence="1" key="2">
    <citation type="journal article" date="2015" name="Fish Shellfish Immunol.">
        <title>Early steps in the European eel (Anguilla anguilla)-Vibrio vulnificus interaction in the gills: Role of the RtxA13 toxin.</title>
        <authorList>
            <person name="Callol A."/>
            <person name="Pajuelo D."/>
            <person name="Ebbesson L."/>
            <person name="Teles M."/>
            <person name="MacKenzie S."/>
            <person name="Amaro C."/>
        </authorList>
    </citation>
    <scope>NUCLEOTIDE SEQUENCE</scope>
</reference>
<dbReference type="EMBL" id="GBXM01083474">
    <property type="protein sequence ID" value="JAH25103.1"/>
    <property type="molecule type" value="Transcribed_RNA"/>
</dbReference>
<dbReference type="AlphaFoldDB" id="A0A0E9R9S8"/>
<sequence length="47" mass="5484">MHLITANYILLDTLAIECKHSPLSELYLSSHYFLYICLYNALCKSLF</sequence>
<accession>A0A0E9R9S8</accession>
<reference evidence="1" key="1">
    <citation type="submission" date="2014-11" db="EMBL/GenBank/DDBJ databases">
        <authorList>
            <person name="Amaro Gonzalez C."/>
        </authorList>
    </citation>
    <scope>NUCLEOTIDE SEQUENCE</scope>
</reference>